<proteinExistence type="predicted"/>
<dbReference type="Proteomes" id="UP000475532">
    <property type="component" value="Unassembled WGS sequence"/>
</dbReference>
<accession>A0A6L9QCA1</accession>
<dbReference type="RefSeq" id="WP_163054456.1">
    <property type="nucleotide sequence ID" value="NZ_JAAGLI010000213.1"/>
</dbReference>
<comment type="caution">
    <text evidence="1">The sequence shown here is derived from an EMBL/GenBank/DDBJ whole genome shotgun (WGS) entry which is preliminary data.</text>
</comment>
<name>A0A6L9QCA1_9ACTN</name>
<reference evidence="1 2" key="1">
    <citation type="submission" date="2020-01" db="EMBL/GenBank/DDBJ databases">
        <title>Insect and environment-associated Actinomycetes.</title>
        <authorList>
            <person name="Currrie C."/>
            <person name="Chevrette M."/>
            <person name="Carlson C."/>
            <person name="Stubbendieck R."/>
            <person name="Wendt-Pienkowski E."/>
        </authorList>
    </citation>
    <scope>NUCLEOTIDE SEQUENCE [LARGE SCALE GENOMIC DNA]</scope>
    <source>
        <strain evidence="1 2">SID10258</strain>
    </source>
</reference>
<evidence type="ECO:0000313" key="2">
    <source>
        <dbReference type="Proteomes" id="UP000475532"/>
    </source>
</evidence>
<evidence type="ECO:0000313" key="1">
    <source>
        <dbReference type="EMBL" id="NEA22646.1"/>
    </source>
</evidence>
<sequence length="108" mass="12019">MSVKQPYFADKNACGTCRRLVADGQTVEHEECAARAQLIEAPDAPSYEDLTEMTMEQKAALPARFHTPRFDDCLTPKTWLCAVCWDEGIVSSWPCATASEKGTEVFSR</sequence>
<dbReference type="AlphaFoldDB" id="A0A6L9QCA1"/>
<dbReference type="EMBL" id="JAAGLI010000213">
    <property type="protein sequence ID" value="NEA22646.1"/>
    <property type="molecule type" value="Genomic_DNA"/>
</dbReference>
<gene>
    <name evidence="1" type="ORF">G3I70_09090</name>
</gene>
<organism evidence="1 2">
    <name type="scientific">Actinomadura bangladeshensis</name>
    <dbReference type="NCBI Taxonomy" id="453573"/>
    <lineage>
        <taxon>Bacteria</taxon>
        <taxon>Bacillati</taxon>
        <taxon>Actinomycetota</taxon>
        <taxon>Actinomycetes</taxon>
        <taxon>Streptosporangiales</taxon>
        <taxon>Thermomonosporaceae</taxon>
        <taxon>Actinomadura</taxon>
    </lineage>
</organism>
<protein>
    <submittedName>
        <fullName evidence="1">Uncharacterized protein</fullName>
    </submittedName>
</protein>